<feature type="region of interest" description="Disordered" evidence="1">
    <location>
        <begin position="301"/>
        <end position="434"/>
    </location>
</feature>
<dbReference type="Proteomes" id="UP000694861">
    <property type="component" value="Linkage group LG2"/>
</dbReference>
<proteinExistence type="predicted"/>
<dbReference type="GeneID" id="103323010"/>
<keyword evidence="2" id="KW-1185">Reference proteome</keyword>
<dbReference type="InterPro" id="IPR021503">
    <property type="entry name" value="DUF3110"/>
</dbReference>
<dbReference type="Pfam" id="PF11360">
    <property type="entry name" value="DUF3110"/>
    <property type="match status" value="1"/>
</dbReference>
<feature type="compositionally biased region" description="Basic and acidic residues" evidence="1">
    <location>
        <begin position="377"/>
        <end position="402"/>
    </location>
</feature>
<evidence type="ECO:0000313" key="2">
    <source>
        <dbReference type="Proteomes" id="UP000694861"/>
    </source>
</evidence>
<name>A0ABM0NDH6_PRUMU</name>
<feature type="compositionally biased region" description="Basic and acidic residues" evidence="1">
    <location>
        <begin position="210"/>
        <end position="219"/>
    </location>
</feature>
<dbReference type="PANTHER" id="PTHR34962:SF3">
    <property type="entry name" value="ABC SUBFAMILY C PROTEIN"/>
    <property type="match status" value="1"/>
</dbReference>
<feature type="region of interest" description="Disordered" evidence="1">
    <location>
        <begin position="210"/>
        <end position="231"/>
    </location>
</feature>
<accession>A0ABM0NDH6</accession>
<protein>
    <submittedName>
        <fullName evidence="3">Uncharacterized protein LOC103323010 isoform X1</fullName>
    </submittedName>
</protein>
<gene>
    <name evidence="3" type="primary">LOC103323010</name>
</gene>
<reference evidence="2" key="1">
    <citation type="journal article" date="2012" name="Nat. Commun.">
        <title>The genome of Prunus mume.</title>
        <authorList>
            <person name="Zhang Q."/>
            <person name="Chen W."/>
            <person name="Sun L."/>
            <person name="Zhao F."/>
            <person name="Huang B."/>
            <person name="Yang W."/>
            <person name="Tao Y."/>
            <person name="Wang J."/>
            <person name="Yuan Z."/>
            <person name="Fan G."/>
            <person name="Xing Z."/>
            <person name="Han C."/>
            <person name="Pan H."/>
            <person name="Zhong X."/>
            <person name="Shi W."/>
            <person name="Liang X."/>
            <person name="Du D."/>
            <person name="Sun F."/>
            <person name="Xu Z."/>
            <person name="Hao R."/>
            <person name="Lv T."/>
            <person name="Lv Y."/>
            <person name="Zheng Z."/>
            <person name="Sun M."/>
            <person name="Luo L."/>
            <person name="Cai M."/>
            <person name="Gao Y."/>
            <person name="Wang J."/>
            <person name="Yin Y."/>
            <person name="Xu X."/>
            <person name="Cheng T."/>
            <person name="Wang J."/>
        </authorList>
    </citation>
    <scope>NUCLEOTIDE SEQUENCE [LARGE SCALE GENOMIC DNA]</scope>
</reference>
<sequence>MAGAHCATFPFLTPPICSAAKPTKPILSASIAVPSKPTRRKNYLRPKILKTLAEPDPPPRTPLLPEQPLTSPVIPIESPVTQYENDSNLERSSDQGDVVAGEGNMVEEFSVSETTPEYNGIVGKLSAKSVLKFGAYLVGAYLFQAFFTVWLLGNDNPDEENRKSKSSGLSLSKGKVLNTNVGSGLSNVVYLDELQLDEKIEEIRAMAREARKQEKKEGKGNVGDEDDVIDESSMPRNRIGIEKEVEERLLKLQNRLNSKREKLQGPYVKDFGKHENSEDENLKEGEGGLMFKKKLKFKAEAKRSPKGFGGLEEQDENRRETDFEQSVSETLEEEPKLLQDDGNHLDKGTGKMDSGKDIGVGTIEPKNGTVQRTRRGRSSEGLKSKKSRELGKKKSRLKREVQETTIKSGDHVNGSSRHKEAGKEPVPNKVSGNSSKNEIDPWWLDLPYVLHFCLQPTIEIVCIPCQVILMRRGSGSEGQGGLYTLKFSSQPQNQRDSSYTVAFEDRADANNFCFLLESLFEDLGDFSADIAPLPNKELREAIKSDNMKVIFVKKGQLPLYAGQPFEEVEMALRSLVEHD</sequence>
<reference evidence="3" key="2">
    <citation type="submission" date="2025-08" db="UniProtKB">
        <authorList>
            <consortium name="RefSeq"/>
        </authorList>
    </citation>
    <scope>IDENTIFICATION</scope>
</reference>
<dbReference type="PANTHER" id="PTHR34962">
    <property type="entry name" value="EMBRYO DEFECTIVE 1703-RELATED"/>
    <property type="match status" value="1"/>
</dbReference>
<feature type="compositionally biased region" description="Basic and acidic residues" evidence="1">
    <location>
        <begin position="333"/>
        <end position="356"/>
    </location>
</feature>
<feature type="region of interest" description="Disordered" evidence="1">
    <location>
        <begin position="51"/>
        <end position="71"/>
    </location>
</feature>
<organism evidence="2 3">
    <name type="scientific">Prunus mume</name>
    <name type="common">Japanese apricot</name>
    <name type="synonym">Armeniaca mume</name>
    <dbReference type="NCBI Taxonomy" id="102107"/>
    <lineage>
        <taxon>Eukaryota</taxon>
        <taxon>Viridiplantae</taxon>
        <taxon>Streptophyta</taxon>
        <taxon>Embryophyta</taxon>
        <taxon>Tracheophyta</taxon>
        <taxon>Spermatophyta</taxon>
        <taxon>Magnoliopsida</taxon>
        <taxon>eudicotyledons</taxon>
        <taxon>Gunneridae</taxon>
        <taxon>Pentapetalae</taxon>
        <taxon>rosids</taxon>
        <taxon>fabids</taxon>
        <taxon>Rosales</taxon>
        <taxon>Rosaceae</taxon>
        <taxon>Amygdaloideae</taxon>
        <taxon>Amygdaleae</taxon>
        <taxon>Prunus</taxon>
    </lineage>
</organism>
<evidence type="ECO:0000313" key="3">
    <source>
        <dbReference type="RefSeq" id="XP_008223186.1"/>
    </source>
</evidence>
<evidence type="ECO:0000256" key="1">
    <source>
        <dbReference type="SAM" id="MobiDB-lite"/>
    </source>
</evidence>
<dbReference type="RefSeq" id="XP_008223186.1">
    <property type="nucleotide sequence ID" value="XM_008224964.2"/>
</dbReference>